<keyword evidence="2" id="KW-1185">Reference proteome</keyword>
<comment type="caution">
    <text evidence="1">The sequence shown here is derived from an EMBL/GenBank/DDBJ whole genome shotgun (WGS) entry which is preliminary data.</text>
</comment>
<proteinExistence type="predicted"/>
<accession>A0A9D4T2A0</accession>
<dbReference type="PANTHER" id="PTHR31751">
    <property type="entry name" value="SI:CH211-108C17.2-RELATED-RELATED"/>
    <property type="match status" value="1"/>
</dbReference>
<evidence type="ECO:0000313" key="2">
    <source>
        <dbReference type="Proteomes" id="UP000821837"/>
    </source>
</evidence>
<dbReference type="EMBL" id="JABSTV010001248">
    <property type="protein sequence ID" value="KAH7967562.1"/>
    <property type="molecule type" value="Genomic_DNA"/>
</dbReference>
<reference evidence="1" key="1">
    <citation type="journal article" date="2020" name="Cell">
        <title>Large-Scale Comparative Analyses of Tick Genomes Elucidate Their Genetic Diversity and Vector Capacities.</title>
        <authorList>
            <consortium name="Tick Genome and Microbiome Consortium (TIGMIC)"/>
            <person name="Jia N."/>
            <person name="Wang J."/>
            <person name="Shi W."/>
            <person name="Du L."/>
            <person name="Sun Y."/>
            <person name="Zhan W."/>
            <person name="Jiang J.F."/>
            <person name="Wang Q."/>
            <person name="Zhang B."/>
            <person name="Ji P."/>
            <person name="Bell-Sakyi L."/>
            <person name="Cui X.M."/>
            <person name="Yuan T.T."/>
            <person name="Jiang B.G."/>
            <person name="Yang W.F."/>
            <person name="Lam T.T."/>
            <person name="Chang Q.C."/>
            <person name="Ding S.J."/>
            <person name="Wang X.J."/>
            <person name="Zhu J.G."/>
            <person name="Ruan X.D."/>
            <person name="Zhao L."/>
            <person name="Wei J.T."/>
            <person name="Ye R.Z."/>
            <person name="Que T.C."/>
            <person name="Du C.H."/>
            <person name="Zhou Y.H."/>
            <person name="Cheng J.X."/>
            <person name="Dai P.F."/>
            <person name="Guo W.B."/>
            <person name="Han X.H."/>
            <person name="Huang E.J."/>
            <person name="Li L.F."/>
            <person name="Wei W."/>
            <person name="Gao Y.C."/>
            <person name="Liu J.Z."/>
            <person name="Shao H.Z."/>
            <person name="Wang X."/>
            <person name="Wang C.C."/>
            <person name="Yang T.C."/>
            <person name="Huo Q.B."/>
            <person name="Li W."/>
            <person name="Chen H.Y."/>
            <person name="Chen S.E."/>
            <person name="Zhou L.G."/>
            <person name="Ni X.B."/>
            <person name="Tian J.H."/>
            <person name="Sheng Y."/>
            <person name="Liu T."/>
            <person name="Pan Y.S."/>
            <person name="Xia L.Y."/>
            <person name="Li J."/>
            <person name="Zhao F."/>
            <person name="Cao W.C."/>
        </authorList>
    </citation>
    <scope>NUCLEOTIDE SEQUENCE</scope>
    <source>
        <strain evidence="1">Rsan-2018</strain>
    </source>
</reference>
<evidence type="ECO:0008006" key="3">
    <source>
        <dbReference type="Google" id="ProtNLM"/>
    </source>
</evidence>
<gene>
    <name evidence="1" type="ORF">HPB52_000125</name>
</gene>
<dbReference type="AlphaFoldDB" id="A0A9D4T2A0"/>
<dbReference type="Proteomes" id="UP000821837">
    <property type="component" value="Unassembled WGS sequence"/>
</dbReference>
<reference evidence="1" key="2">
    <citation type="submission" date="2021-09" db="EMBL/GenBank/DDBJ databases">
        <authorList>
            <person name="Jia N."/>
            <person name="Wang J."/>
            <person name="Shi W."/>
            <person name="Du L."/>
            <person name="Sun Y."/>
            <person name="Zhan W."/>
            <person name="Jiang J."/>
            <person name="Wang Q."/>
            <person name="Zhang B."/>
            <person name="Ji P."/>
            <person name="Sakyi L.B."/>
            <person name="Cui X."/>
            <person name="Yuan T."/>
            <person name="Jiang B."/>
            <person name="Yang W."/>
            <person name="Lam T.T.-Y."/>
            <person name="Chang Q."/>
            <person name="Ding S."/>
            <person name="Wang X."/>
            <person name="Zhu J."/>
            <person name="Ruan X."/>
            <person name="Zhao L."/>
            <person name="Wei J."/>
            <person name="Que T."/>
            <person name="Du C."/>
            <person name="Cheng J."/>
            <person name="Dai P."/>
            <person name="Han X."/>
            <person name="Huang E."/>
            <person name="Gao Y."/>
            <person name="Liu J."/>
            <person name="Shao H."/>
            <person name="Ye R."/>
            <person name="Li L."/>
            <person name="Wei W."/>
            <person name="Wang X."/>
            <person name="Wang C."/>
            <person name="Huo Q."/>
            <person name="Li W."/>
            <person name="Guo W."/>
            <person name="Chen H."/>
            <person name="Chen S."/>
            <person name="Zhou L."/>
            <person name="Zhou L."/>
            <person name="Ni X."/>
            <person name="Tian J."/>
            <person name="Zhou Y."/>
            <person name="Sheng Y."/>
            <person name="Liu T."/>
            <person name="Pan Y."/>
            <person name="Xia L."/>
            <person name="Li J."/>
            <person name="Zhao F."/>
            <person name="Cao W."/>
        </authorList>
    </citation>
    <scope>NUCLEOTIDE SEQUENCE</scope>
    <source>
        <strain evidence="1">Rsan-2018</strain>
        <tissue evidence="1">Larvae</tissue>
    </source>
</reference>
<organism evidence="1 2">
    <name type="scientific">Rhipicephalus sanguineus</name>
    <name type="common">Brown dog tick</name>
    <name type="synonym">Ixodes sanguineus</name>
    <dbReference type="NCBI Taxonomy" id="34632"/>
    <lineage>
        <taxon>Eukaryota</taxon>
        <taxon>Metazoa</taxon>
        <taxon>Ecdysozoa</taxon>
        <taxon>Arthropoda</taxon>
        <taxon>Chelicerata</taxon>
        <taxon>Arachnida</taxon>
        <taxon>Acari</taxon>
        <taxon>Parasitiformes</taxon>
        <taxon>Ixodida</taxon>
        <taxon>Ixodoidea</taxon>
        <taxon>Ixodidae</taxon>
        <taxon>Rhipicephalinae</taxon>
        <taxon>Rhipicephalus</taxon>
        <taxon>Rhipicephalus</taxon>
    </lineage>
</organism>
<protein>
    <recommendedName>
        <fullName evidence="3">DDE-1 domain-containing protein</fullName>
    </recommendedName>
</protein>
<dbReference type="VEuPathDB" id="VectorBase:RSAN_028393"/>
<evidence type="ECO:0000313" key="1">
    <source>
        <dbReference type="EMBL" id="KAH7967562.1"/>
    </source>
</evidence>
<dbReference type="PANTHER" id="PTHR31751:SF42">
    <property type="entry name" value="PROTEIN CBG10204"/>
    <property type="match status" value="1"/>
</dbReference>
<name>A0A9D4T2A0_RHISA</name>
<sequence length="274" mass="30775">MGLQVTSEQSFFNYQKAYLLPAVNMVWDEHQRRLMASLGEGSLQLCGDGRCDSPGHSAKFLTYTFLCPDIKKILHTEQVQVKEYYRKSLLHRILLSYDNGKKYEIDLLGAINLMAEAWRQLRPLAIANCFAHAGFSRAPESIEEDIGAEFSGCDELCNEVRKATGCVNDTEDGEMAFEEYALYEADVPVTGMLSDADIVEMAVNDAEDHADEEEPREVPTTTETRNVLRLLRNKVECSGGDQRLMRCVEQLENAFLGPNANAKQASITQFFGPR</sequence>